<organism evidence="2 3">
    <name type="scientific">Coptis chinensis</name>
    <dbReference type="NCBI Taxonomy" id="261450"/>
    <lineage>
        <taxon>Eukaryota</taxon>
        <taxon>Viridiplantae</taxon>
        <taxon>Streptophyta</taxon>
        <taxon>Embryophyta</taxon>
        <taxon>Tracheophyta</taxon>
        <taxon>Spermatophyta</taxon>
        <taxon>Magnoliopsida</taxon>
        <taxon>Ranunculales</taxon>
        <taxon>Ranunculaceae</taxon>
        <taxon>Coptidoideae</taxon>
        <taxon>Coptis</taxon>
    </lineage>
</organism>
<dbReference type="AlphaFoldDB" id="A0A835LIC7"/>
<proteinExistence type="predicted"/>
<gene>
    <name evidence="2" type="ORF">IFM89_005968</name>
</gene>
<name>A0A835LIC7_9MAGN</name>
<reference evidence="2 3" key="1">
    <citation type="submission" date="2020-10" db="EMBL/GenBank/DDBJ databases">
        <title>The Coptis chinensis genome and diversification of protoberbering-type alkaloids.</title>
        <authorList>
            <person name="Wang B."/>
            <person name="Shu S."/>
            <person name="Song C."/>
            <person name="Liu Y."/>
        </authorList>
    </citation>
    <scope>NUCLEOTIDE SEQUENCE [LARGE SCALE GENOMIC DNA]</scope>
    <source>
        <strain evidence="2">HL-2020</strain>
        <tissue evidence="2">Leaf</tissue>
    </source>
</reference>
<evidence type="ECO:0000313" key="2">
    <source>
        <dbReference type="EMBL" id="KAF9595900.1"/>
    </source>
</evidence>
<feature type="compositionally biased region" description="Gly residues" evidence="1">
    <location>
        <begin position="43"/>
        <end position="69"/>
    </location>
</feature>
<comment type="caution">
    <text evidence="2">The sequence shown here is derived from an EMBL/GenBank/DDBJ whole genome shotgun (WGS) entry which is preliminary data.</text>
</comment>
<dbReference type="Proteomes" id="UP000631114">
    <property type="component" value="Unassembled WGS sequence"/>
</dbReference>
<keyword evidence="3" id="KW-1185">Reference proteome</keyword>
<dbReference type="OrthoDB" id="1745475at2759"/>
<accession>A0A835LIC7</accession>
<dbReference type="EMBL" id="JADFTS010000007">
    <property type="protein sequence ID" value="KAF9595900.1"/>
    <property type="molecule type" value="Genomic_DNA"/>
</dbReference>
<sequence length="141" mass="15992">MHLKHSQHIYSSIYKKFPKPFCHLTFSVLSQNTHNMSYRPNNQGGGRRGSGGRGGRGGVGGGRGGGGGRGEQRWWDPVWRAERLRQVRAENPVEVFDENEWWSKLEEMKGGNENEIIVKRNFGRDGQQAMSDIAYQLGLYL</sequence>
<feature type="region of interest" description="Disordered" evidence="1">
    <location>
        <begin position="35"/>
        <end position="73"/>
    </location>
</feature>
<protein>
    <submittedName>
        <fullName evidence="2">Uncharacterized protein</fullName>
    </submittedName>
</protein>
<evidence type="ECO:0000313" key="3">
    <source>
        <dbReference type="Proteomes" id="UP000631114"/>
    </source>
</evidence>
<evidence type="ECO:0000256" key="1">
    <source>
        <dbReference type="SAM" id="MobiDB-lite"/>
    </source>
</evidence>